<feature type="region of interest" description="Disordered" evidence="1">
    <location>
        <begin position="1"/>
        <end position="64"/>
    </location>
</feature>
<name>A0AAQ3WTR2_PASNO</name>
<gene>
    <name evidence="2" type="ORF">U9M48_021244</name>
</gene>
<feature type="compositionally biased region" description="Basic and acidic residues" evidence="1">
    <location>
        <begin position="16"/>
        <end position="25"/>
    </location>
</feature>
<dbReference type="EMBL" id="CP144748">
    <property type="protein sequence ID" value="WVZ72846.1"/>
    <property type="molecule type" value="Genomic_DNA"/>
</dbReference>
<evidence type="ECO:0000313" key="2">
    <source>
        <dbReference type="EMBL" id="WVZ72846.1"/>
    </source>
</evidence>
<dbReference type="AlphaFoldDB" id="A0AAQ3WTR2"/>
<protein>
    <submittedName>
        <fullName evidence="2">Uncharacterized protein</fullName>
    </submittedName>
</protein>
<feature type="non-terminal residue" evidence="2">
    <location>
        <position position="346"/>
    </location>
</feature>
<reference evidence="2 3" key="1">
    <citation type="submission" date="2024-02" db="EMBL/GenBank/DDBJ databases">
        <title>High-quality chromosome-scale genome assembly of Pensacola bahiagrass (Paspalum notatum Flugge var. saurae).</title>
        <authorList>
            <person name="Vega J.M."/>
            <person name="Podio M."/>
            <person name="Orjuela J."/>
            <person name="Siena L.A."/>
            <person name="Pessino S.C."/>
            <person name="Combes M.C."/>
            <person name="Mariac C."/>
            <person name="Albertini E."/>
            <person name="Pupilli F."/>
            <person name="Ortiz J.P.A."/>
            <person name="Leblanc O."/>
        </authorList>
    </citation>
    <scope>NUCLEOTIDE SEQUENCE [LARGE SCALE GENOMIC DNA]</scope>
    <source>
        <strain evidence="2">R1</strain>
        <tissue evidence="2">Leaf</tissue>
    </source>
</reference>
<organism evidence="2 3">
    <name type="scientific">Paspalum notatum var. saurae</name>
    <dbReference type="NCBI Taxonomy" id="547442"/>
    <lineage>
        <taxon>Eukaryota</taxon>
        <taxon>Viridiplantae</taxon>
        <taxon>Streptophyta</taxon>
        <taxon>Embryophyta</taxon>
        <taxon>Tracheophyta</taxon>
        <taxon>Spermatophyta</taxon>
        <taxon>Magnoliopsida</taxon>
        <taxon>Liliopsida</taxon>
        <taxon>Poales</taxon>
        <taxon>Poaceae</taxon>
        <taxon>PACMAD clade</taxon>
        <taxon>Panicoideae</taxon>
        <taxon>Andropogonodae</taxon>
        <taxon>Paspaleae</taxon>
        <taxon>Paspalinae</taxon>
        <taxon>Paspalum</taxon>
    </lineage>
</organism>
<accession>A0AAQ3WTR2</accession>
<keyword evidence="3" id="KW-1185">Reference proteome</keyword>
<evidence type="ECO:0000256" key="1">
    <source>
        <dbReference type="SAM" id="MobiDB-lite"/>
    </source>
</evidence>
<dbReference type="Proteomes" id="UP001341281">
    <property type="component" value="Chromosome 04"/>
</dbReference>
<sequence length="346" mass="37640">KAEGEERGSWNNLRRPAIERLDDASRSPLSLSASSSIKERGGEGGGSTSTADGTPPHPPSHSSSSMAMAFLASFPSPAGLGLGTGRLPAPGHGGLVLCGGGRRSPPRAVVLLVPSSTTFRGIFPPLVARASSAYISSPAPLLRPIRPISPWILLVVDWDCVVTEHHVQADLQLQLVVWDTWELQAVEEFCRCELVTMFKVAVQTGEVFPLEPEYMDLPALHEKVVFESLAQDSFNLWVKVANRLRPSPNTKIYEGLYQCGNLFSIGKIKKKAISWKRASDLAKGLDLLRRLVSLALQAPLPCAWTLESMSVPMEFNSERGVSVIVQRTYNVVANDINLMFRASATN</sequence>
<proteinExistence type="predicted"/>
<feature type="compositionally biased region" description="Low complexity" evidence="1">
    <location>
        <begin position="26"/>
        <end position="36"/>
    </location>
</feature>
<evidence type="ECO:0000313" key="3">
    <source>
        <dbReference type="Proteomes" id="UP001341281"/>
    </source>
</evidence>